<keyword evidence="2" id="KW-1133">Transmembrane helix</keyword>
<dbReference type="GO" id="GO:0051256">
    <property type="term" value="P:mitotic spindle midzone assembly"/>
    <property type="evidence" value="ECO:0007669"/>
    <property type="project" value="TreeGrafter"/>
</dbReference>
<dbReference type="AlphaFoldDB" id="A0A814VHU9"/>
<dbReference type="EMBL" id="CAJNOR010001734">
    <property type="protein sequence ID" value="CAF1191016.1"/>
    <property type="molecule type" value="Genomic_DNA"/>
</dbReference>
<dbReference type="InterPro" id="IPR007145">
    <property type="entry name" value="MAP65_Ase1_PRC1"/>
</dbReference>
<gene>
    <name evidence="3" type="ORF">XAT740_LOCUS23115</name>
</gene>
<accession>A0A814VHU9</accession>
<protein>
    <submittedName>
        <fullName evidence="3">Uncharacterized protein</fullName>
    </submittedName>
</protein>
<feature type="region of interest" description="Disordered" evidence="1">
    <location>
        <begin position="518"/>
        <end position="552"/>
    </location>
</feature>
<dbReference type="PANTHER" id="PTHR19321">
    <property type="entry name" value="PROTEIN REGULATOR OF CYTOKINESIS 1 PRC1-RELATED"/>
    <property type="match status" value="1"/>
</dbReference>
<dbReference type="Pfam" id="PF03999">
    <property type="entry name" value="MAP65_ASE1"/>
    <property type="match status" value="1"/>
</dbReference>
<evidence type="ECO:0000313" key="4">
    <source>
        <dbReference type="Proteomes" id="UP000663828"/>
    </source>
</evidence>
<dbReference type="PANTHER" id="PTHR19321:SF41">
    <property type="entry name" value="FASCETTO-RELATED"/>
    <property type="match status" value="1"/>
</dbReference>
<evidence type="ECO:0000256" key="1">
    <source>
        <dbReference type="SAM" id="MobiDB-lite"/>
    </source>
</evidence>
<dbReference type="Gene3D" id="1.20.58.1520">
    <property type="match status" value="1"/>
</dbReference>
<keyword evidence="2" id="KW-0812">Transmembrane</keyword>
<feature type="region of interest" description="Disordered" evidence="1">
    <location>
        <begin position="774"/>
        <end position="813"/>
    </location>
</feature>
<keyword evidence="2" id="KW-0472">Membrane</keyword>
<keyword evidence="4" id="KW-1185">Reference proteome</keyword>
<proteinExistence type="predicted"/>
<dbReference type="GO" id="GO:0008017">
    <property type="term" value="F:microtubule binding"/>
    <property type="evidence" value="ECO:0007669"/>
    <property type="project" value="InterPro"/>
</dbReference>
<feature type="transmembrane region" description="Helical" evidence="2">
    <location>
        <begin position="673"/>
        <end position="695"/>
    </location>
</feature>
<reference evidence="3" key="1">
    <citation type="submission" date="2021-02" db="EMBL/GenBank/DDBJ databases">
        <authorList>
            <person name="Nowell W R."/>
        </authorList>
    </citation>
    <scope>NUCLEOTIDE SEQUENCE</scope>
</reference>
<comment type="caution">
    <text evidence="3">The sequence shown here is derived from an EMBL/GenBank/DDBJ whole genome shotgun (WGS) entry which is preliminary data.</text>
</comment>
<dbReference type="Proteomes" id="UP000663828">
    <property type="component" value="Unassembled WGS sequence"/>
</dbReference>
<evidence type="ECO:0000256" key="2">
    <source>
        <dbReference type="SAM" id="Phobius"/>
    </source>
</evidence>
<organism evidence="3 4">
    <name type="scientific">Adineta ricciae</name>
    <name type="common">Rotifer</name>
    <dbReference type="NCBI Taxonomy" id="249248"/>
    <lineage>
        <taxon>Eukaryota</taxon>
        <taxon>Metazoa</taxon>
        <taxon>Spiralia</taxon>
        <taxon>Gnathifera</taxon>
        <taxon>Rotifera</taxon>
        <taxon>Eurotatoria</taxon>
        <taxon>Bdelloidea</taxon>
        <taxon>Adinetida</taxon>
        <taxon>Adinetidae</taxon>
        <taxon>Adineta</taxon>
    </lineage>
</organism>
<evidence type="ECO:0000313" key="3">
    <source>
        <dbReference type="EMBL" id="CAF1191016.1"/>
    </source>
</evidence>
<feature type="compositionally biased region" description="Polar residues" evidence="1">
    <location>
        <begin position="774"/>
        <end position="792"/>
    </location>
</feature>
<sequence>MLQSKKTSIYPASPLPIDELNVLDGPTTCTEWHRLWSAFGFNDHQWTSRAAKVEEYTRKLLADKLFLYKEQLNKRQQLLRQSLDDYEDLLHRTGLESSIETSLFEGLKLKEQEIYLDRKMHDLLMHEDQLIRQRTELEIQQKHLCTLLHTTPIEPDKNIPLSLVQINQNLQEHVKMLNELKESRLAQVSTYYVRLKEYSELLEWTPSSSTVEHLLLQQYDDCLAADDLNEIEMTIHKLEHRIENQKARFFTLHSQLGHLYRRLKKDPNKDYCLAYKTGCEHINAFVIKQLEHEIECCRGERMKNGKEYCQSIRQQIIDLLEKAHLNIEERATVEKLDFETLSPELLDAYDTEYERVSELYEKRRPVLDAYHKWLSFWNDFVTFTKASTDPGRFHIRGYNAEMEARQRKKFHRELPIVEQEFLSTLTEFNDRTFLYDNVPIRQKFDEAHQQIPAVSIPINTPGRTPAASRLLGLTPVRTRTPVVTPRRAAAKEPFVLGTAITNTARRAIKTPASNVARRLLSKGTNHVETTPARVKPRPPPPPPLQPSTSSAALQLSPPKANVELPVYPPTCTNDQSLDFSLLHTMKNIYGQIKVMTSTPNSSFFPVDNHCNKTAHNTIGERKSKRQSKRIHQPLHRIEDINDETILRGSNQTAQTKFNALRTRLCAFIGAKRLLVILAVIVSIVVIVSITLAVVLTRKSKVKEPLITPIITAINSSVATISEEAITSTVVTTEQKTASTVTGKEEATTSTIVTTEQKTASTVTEKEEATTSTIVTTEQKTASTAKETIESTPATTEGGTMSTTSSSDFSEAFQ</sequence>
<dbReference type="GO" id="GO:0005737">
    <property type="term" value="C:cytoplasm"/>
    <property type="evidence" value="ECO:0007669"/>
    <property type="project" value="TreeGrafter"/>
</dbReference>
<dbReference type="GO" id="GO:1990023">
    <property type="term" value="C:mitotic spindle midzone"/>
    <property type="evidence" value="ECO:0007669"/>
    <property type="project" value="TreeGrafter"/>
</dbReference>
<name>A0A814VHU9_ADIRI</name>
<feature type="compositionally biased region" description="Low complexity" evidence="1">
    <location>
        <begin position="793"/>
        <end position="813"/>
    </location>
</feature>